<keyword evidence="4 6" id="KW-1133">Transmembrane helix</keyword>
<evidence type="ECO:0008006" key="9">
    <source>
        <dbReference type="Google" id="ProtNLM"/>
    </source>
</evidence>
<evidence type="ECO:0000313" key="7">
    <source>
        <dbReference type="EMBL" id="OAG27325.1"/>
    </source>
</evidence>
<keyword evidence="2" id="KW-1003">Cell membrane</keyword>
<evidence type="ECO:0000256" key="5">
    <source>
        <dbReference type="ARBA" id="ARBA00023136"/>
    </source>
</evidence>
<protein>
    <recommendedName>
        <fullName evidence="9">ATP synthase subunit I</fullName>
    </recommendedName>
</protein>
<dbReference type="Proteomes" id="UP000076964">
    <property type="component" value="Unassembled WGS sequence"/>
</dbReference>
<organism evidence="7 8">
    <name type="scientific">Thermodesulfatator autotrophicus</name>
    <dbReference type="NCBI Taxonomy" id="1795632"/>
    <lineage>
        <taxon>Bacteria</taxon>
        <taxon>Pseudomonadati</taxon>
        <taxon>Thermodesulfobacteriota</taxon>
        <taxon>Thermodesulfobacteria</taxon>
        <taxon>Thermodesulfobacteriales</taxon>
        <taxon>Thermodesulfatatoraceae</taxon>
        <taxon>Thermodesulfatator</taxon>
    </lineage>
</organism>
<dbReference type="InterPro" id="IPR005598">
    <property type="entry name" value="ATP_synth_I"/>
</dbReference>
<evidence type="ECO:0000256" key="6">
    <source>
        <dbReference type="SAM" id="Phobius"/>
    </source>
</evidence>
<evidence type="ECO:0000256" key="4">
    <source>
        <dbReference type="ARBA" id="ARBA00022989"/>
    </source>
</evidence>
<dbReference type="RefSeq" id="WP_068542559.1">
    <property type="nucleotide sequence ID" value="NZ_LSFI01000033.1"/>
</dbReference>
<feature type="transmembrane region" description="Helical" evidence="6">
    <location>
        <begin position="39"/>
        <end position="56"/>
    </location>
</feature>
<dbReference type="OrthoDB" id="9792237at2"/>
<comment type="subcellular location">
    <subcellularLocation>
        <location evidence="1">Cell membrane</location>
        <topology evidence="1">Multi-pass membrane protein</topology>
    </subcellularLocation>
</comment>
<keyword evidence="5 6" id="KW-0472">Membrane</keyword>
<evidence type="ECO:0000256" key="1">
    <source>
        <dbReference type="ARBA" id="ARBA00004651"/>
    </source>
</evidence>
<gene>
    <name evidence="7" type="ORF">TH606_07585</name>
</gene>
<dbReference type="Pfam" id="PF03899">
    <property type="entry name" value="ATP-synt_I"/>
    <property type="match status" value="1"/>
</dbReference>
<proteinExistence type="predicted"/>
<keyword evidence="8" id="KW-1185">Reference proteome</keyword>
<feature type="transmembrane region" description="Helical" evidence="6">
    <location>
        <begin position="14"/>
        <end position="33"/>
    </location>
</feature>
<evidence type="ECO:0000313" key="8">
    <source>
        <dbReference type="Proteomes" id="UP000076964"/>
    </source>
</evidence>
<name>A0A177E604_9BACT</name>
<reference evidence="7 8" key="1">
    <citation type="submission" date="2016-02" db="EMBL/GenBank/DDBJ databases">
        <title>Draft genome sequence of Thermodesulfatator sp. S606.</title>
        <authorList>
            <person name="Lai Q."/>
            <person name="Cao J."/>
            <person name="Dupont S."/>
            <person name="Shao Z."/>
            <person name="Jebbar M."/>
            <person name="Alain K."/>
        </authorList>
    </citation>
    <scope>NUCLEOTIDE SEQUENCE [LARGE SCALE GENOMIC DNA]</scope>
    <source>
        <strain evidence="7 8">S606</strain>
    </source>
</reference>
<evidence type="ECO:0000256" key="2">
    <source>
        <dbReference type="ARBA" id="ARBA00022475"/>
    </source>
</evidence>
<dbReference type="EMBL" id="LSFI01000033">
    <property type="protein sequence ID" value="OAG27325.1"/>
    <property type="molecule type" value="Genomic_DNA"/>
</dbReference>
<accession>A0A177E604</accession>
<dbReference type="AlphaFoldDB" id="A0A177E604"/>
<sequence length="140" mass="16007">MIRLKTNEEFLKRFKIWTCFLLLGIAVLFYMVTASWAEGLSVLVGGAIALLNFQSLHKDVKSIAQSVASGHQTASRATRVYLFKYYLRLIATAIVLFFVIKVQIIKPLPFIVGISVIIMNILLCFFREIGRNFWLKFKEG</sequence>
<dbReference type="GO" id="GO:0005886">
    <property type="term" value="C:plasma membrane"/>
    <property type="evidence" value="ECO:0007669"/>
    <property type="project" value="UniProtKB-SubCell"/>
</dbReference>
<feature type="transmembrane region" description="Helical" evidence="6">
    <location>
        <begin position="110"/>
        <end position="129"/>
    </location>
</feature>
<comment type="caution">
    <text evidence="7">The sequence shown here is derived from an EMBL/GenBank/DDBJ whole genome shotgun (WGS) entry which is preliminary data.</text>
</comment>
<feature type="transmembrane region" description="Helical" evidence="6">
    <location>
        <begin position="85"/>
        <end position="104"/>
    </location>
</feature>
<dbReference type="STRING" id="1795632.TH606_07585"/>
<keyword evidence="3 6" id="KW-0812">Transmembrane</keyword>
<evidence type="ECO:0000256" key="3">
    <source>
        <dbReference type="ARBA" id="ARBA00022692"/>
    </source>
</evidence>